<dbReference type="PIRSF" id="PIRSF036382">
    <property type="entry name" value="RR_antiterm"/>
    <property type="match status" value="1"/>
</dbReference>
<organism evidence="4 5">
    <name type="scientific">Maritimibacter harenae</name>
    <dbReference type="NCBI Taxonomy" id="2606218"/>
    <lineage>
        <taxon>Bacteria</taxon>
        <taxon>Pseudomonadati</taxon>
        <taxon>Pseudomonadota</taxon>
        <taxon>Alphaproteobacteria</taxon>
        <taxon>Rhodobacterales</taxon>
        <taxon>Roseobacteraceae</taxon>
        <taxon>Maritimibacter</taxon>
    </lineage>
</organism>
<dbReference type="PROSITE" id="PS50921">
    <property type="entry name" value="ANTAR"/>
    <property type="match status" value="1"/>
</dbReference>
<dbReference type="PROSITE" id="PS50110">
    <property type="entry name" value="RESPONSE_REGULATORY"/>
    <property type="match status" value="1"/>
</dbReference>
<evidence type="ECO:0000259" key="3">
    <source>
        <dbReference type="PROSITE" id="PS50921"/>
    </source>
</evidence>
<dbReference type="AlphaFoldDB" id="A0A845LUN7"/>
<dbReference type="InterPro" id="IPR011006">
    <property type="entry name" value="CheY-like_superfamily"/>
</dbReference>
<feature type="domain" description="Response regulatory" evidence="2">
    <location>
        <begin position="6"/>
        <end position="120"/>
    </location>
</feature>
<dbReference type="SMART" id="SM01012">
    <property type="entry name" value="ANTAR"/>
    <property type="match status" value="1"/>
</dbReference>
<proteinExistence type="predicted"/>
<dbReference type="EMBL" id="WTUX01000002">
    <property type="protein sequence ID" value="MZR11535.1"/>
    <property type="molecule type" value="Genomic_DNA"/>
</dbReference>
<dbReference type="InterPro" id="IPR001789">
    <property type="entry name" value="Sig_transdc_resp-reg_receiver"/>
</dbReference>
<name>A0A845LUN7_9RHOB</name>
<dbReference type="RefSeq" id="WP_161349652.1">
    <property type="nucleotide sequence ID" value="NZ_WTUX01000002.1"/>
</dbReference>
<dbReference type="InterPro" id="IPR005561">
    <property type="entry name" value="ANTAR"/>
</dbReference>
<dbReference type="InterPro" id="IPR008327">
    <property type="entry name" value="Sig_transdc_resp-reg_antiterm"/>
</dbReference>
<feature type="domain" description="ANTAR" evidence="3">
    <location>
        <begin position="126"/>
        <end position="187"/>
    </location>
</feature>
<evidence type="ECO:0000259" key="2">
    <source>
        <dbReference type="PROSITE" id="PS50110"/>
    </source>
</evidence>
<evidence type="ECO:0000256" key="1">
    <source>
        <dbReference type="PROSITE-ProRule" id="PRU00169"/>
    </source>
</evidence>
<dbReference type="GO" id="GO:0003723">
    <property type="term" value="F:RNA binding"/>
    <property type="evidence" value="ECO:0007669"/>
    <property type="project" value="InterPro"/>
</dbReference>
<keyword evidence="5" id="KW-1185">Reference proteome</keyword>
<keyword evidence="1" id="KW-0597">Phosphoprotein</keyword>
<sequence>MNGPLSIAVIENDPDRAALISESLHATGNVEVHVLTGAADLAEHITGLNPDVVLIDIANPSRDMLEAMAMATGPLERPVAMFVDRSDESLTRAAIEAGVSAYVVDGLHSDRLKPILDAAVSRFNMFSRMRTELETTKRALEERKVIDRAKGLLMKARGIDEDEAYALLRKTAMDQGKRLADVAQALVTTFGLLS</sequence>
<evidence type="ECO:0000313" key="5">
    <source>
        <dbReference type="Proteomes" id="UP000467322"/>
    </source>
</evidence>
<gene>
    <name evidence="4" type="ORF">GQE99_00620</name>
</gene>
<feature type="modified residue" description="4-aspartylphosphate" evidence="1">
    <location>
        <position position="56"/>
    </location>
</feature>
<dbReference type="SUPFAM" id="SSF52172">
    <property type="entry name" value="CheY-like"/>
    <property type="match status" value="1"/>
</dbReference>
<protein>
    <submittedName>
        <fullName evidence="4">ANTAR domain-containing protein</fullName>
    </submittedName>
</protein>
<reference evidence="4 5" key="1">
    <citation type="submission" date="2019-12" db="EMBL/GenBank/DDBJ databases">
        <title>Maritimibacter sp. nov. sp. isolated from sea sand.</title>
        <authorList>
            <person name="Kim J."/>
            <person name="Jeong S.E."/>
            <person name="Jung H.S."/>
            <person name="Jeon C.O."/>
        </authorList>
    </citation>
    <scope>NUCLEOTIDE SEQUENCE [LARGE SCALE GENOMIC DNA]</scope>
    <source>
        <strain evidence="4 5">DP07</strain>
    </source>
</reference>
<dbReference type="GO" id="GO:0000160">
    <property type="term" value="P:phosphorelay signal transduction system"/>
    <property type="evidence" value="ECO:0007669"/>
    <property type="project" value="InterPro"/>
</dbReference>
<comment type="caution">
    <text evidence="4">The sequence shown here is derived from an EMBL/GenBank/DDBJ whole genome shotgun (WGS) entry which is preliminary data.</text>
</comment>
<dbReference type="InterPro" id="IPR036388">
    <property type="entry name" value="WH-like_DNA-bd_sf"/>
</dbReference>
<dbReference type="Pfam" id="PF00072">
    <property type="entry name" value="Response_reg"/>
    <property type="match status" value="1"/>
</dbReference>
<evidence type="ECO:0000313" key="4">
    <source>
        <dbReference type="EMBL" id="MZR11535.1"/>
    </source>
</evidence>
<dbReference type="Gene3D" id="1.10.10.10">
    <property type="entry name" value="Winged helix-like DNA-binding domain superfamily/Winged helix DNA-binding domain"/>
    <property type="match status" value="1"/>
</dbReference>
<dbReference type="Proteomes" id="UP000467322">
    <property type="component" value="Unassembled WGS sequence"/>
</dbReference>
<accession>A0A845LUN7</accession>
<dbReference type="Gene3D" id="3.40.50.2300">
    <property type="match status" value="1"/>
</dbReference>
<dbReference type="Pfam" id="PF03861">
    <property type="entry name" value="ANTAR"/>
    <property type="match status" value="1"/>
</dbReference>